<dbReference type="PANTHER" id="PTHR46599">
    <property type="entry name" value="PIGGYBAC TRANSPOSABLE ELEMENT-DERIVED PROTEIN 4"/>
    <property type="match status" value="1"/>
</dbReference>
<evidence type="ECO:0000259" key="1">
    <source>
        <dbReference type="Pfam" id="PF13843"/>
    </source>
</evidence>
<sequence length="119" mass="13697">MDNFCSSAELMEILKTLKIFACGTINPTRRELPDFQRDKEVKQGGFDCYVSNNGVYTVKWKDKRCVHLISNYHQPNEVTKFNRKTKIGVIQEIPCPTILSDYNANINSVGKLDPLKSYY</sequence>
<dbReference type="Pfam" id="PF13843">
    <property type="entry name" value="DDE_Tnp_1_7"/>
    <property type="match status" value="1"/>
</dbReference>
<gene>
    <name evidence="2" type="ORF">NQ314_011668</name>
</gene>
<dbReference type="AlphaFoldDB" id="A0AAV8XH07"/>
<dbReference type="PANTHER" id="PTHR46599:SF3">
    <property type="entry name" value="PIGGYBAC TRANSPOSABLE ELEMENT-DERIVED PROTEIN 4"/>
    <property type="match status" value="1"/>
</dbReference>
<keyword evidence="3" id="KW-1185">Reference proteome</keyword>
<accession>A0AAV8XH07</accession>
<comment type="caution">
    <text evidence="2">The sequence shown here is derived from an EMBL/GenBank/DDBJ whole genome shotgun (WGS) entry which is preliminary data.</text>
</comment>
<organism evidence="2 3">
    <name type="scientific">Rhamnusium bicolor</name>
    <dbReference type="NCBI Taxonomy" id="1586634"/>
    <lineage>
        <taxon>Eukaryota</taxon>
        <taxon>Metazoa</taxon>
        <taxon>Ecdysozoa</taxon>
        <taxon>Arthropoda</taxon>
        <taxon>Hexapoda</taxon>
        <taxon>Insecta</taxon>
        <taxon>Pterygota</taxon>
        <taxon>Neoptera</taxon>
        <taxon>Endopterygota</taxon>
        <taxon>Coleoptera</taxon>
        <taxon>Polyphaga</taxon>
        <taxon>Cucujiformia</taxon>
        <taxon>Chrysomeloidea</taxon>
        <taxon>Cerambycidae</taxon>
        <taxon>Lepturinae</taxon>
        <taxon>Rhagiini</taxon>
        <taxon>Rhamnusium</taxon>
    </lineage>
</organism>
<feature type="domain" description="PiggyBac transposable element-derived protein" evidence="1">
    <location>
        <begin position="1"/>
        <end position="115"/>
    </location>
</feature>
<dbReference type="Proteomes" id="UP001162156">
    <property type="component" value="Unassembled WGS sequence"/>
</dbReference>
<dbReference type="InterPro" id="IPR029526">
    <property type="entry name" value="PGBD"/>
</dbReference>
<name>A0AAV8XH07_9CUCU</name>
<dbReference type="EMBL" id="JANEYF010003260">
    <property type="protein sequence ID" value="KAJ8937885.1"/>
    <property type="molecule type" value="Genomic_DNA"/>
</dbReference>
<reference evidence="2" key="1">
    <citation type="journal article" date="2023" name="Insect Mol. Biol.">
        <title>Genome sequencing provides insights into the evolution of gene families encoding plant cell wall-degrading enzymes in longhorned beetles.</title>
        <authorList>
            <person name="Shin N.R."/>
            <person name="Okamura Y."/>
            <person name="Kirsch R."/>
            <person name="Pauchet Y."/>
        </authorList>
    </citation>
    <scope>NUCLEOTIDE SEQUENCE</scope>
    <source>
        <strain evidence="2">RBIC_L_NR</strain>
    </source>
</reference>
<proteinExistence type="predicted"/>
<protein>
    <recommendedName>
        <fullName evidence="1">PiggyBac transposable element-derived protein domain-containing protein</fullName>
    </recommendedName>
</protein>
<evidence type="ECO:0000313" key="3">
    <source>
        <dbReference type="Proteomes" id="UP001162156"/>
    </source>
</evidence>
<evidence type="ECO:0000313" key="2">
    <source>
        <dbReference type="EMBL" id="KAJ8937885.1"/>
    </source>
</evidence>